<gene>
    <name evidence="1" type="ORF">O0236_008640</name>
</gene>
<protein>
    <submittedName>
        <fullName evidence="1">Helix-turn-helix transcriptional regulator</fullName>
    </submittedName>
</protein>
<dbReference type="Proteomes" id="UP001149860">
    <property type="component" value="Chromosome"/>
</dbReference>
<accession>A0ACD5DE82</accession>
<evidence type="ECO:0000313" key="2">
    <source>
        <dbReference type="Proteomes" id="UP001149860"/>
    </source>
</evidence>
<reference evidence="1" key="1">
    <citation type="submission" date="2024-08" db="EMBL/GenBank/DDBJ databases">
        <title>Lentilactobacillus sp. nov., isolated from tree bark.</title>
        <authorList>
            <person name="Phuengjayaem S."/>
            <person name="Tanasupawat S."/>
        </authorList>
    </citation>
    <scope>NUCLEOTIDE SEQUENCE</scope>
    <source>
        <strain evidence="1">SPB1-3</strain>
    </source>
</reference>
<proteinExistence type="predicted"/>
<name>A0ACD5DE82_9LACO</name>
<keyword evidence="2" id="KW-1185">Reference proteome</keyword>
<evidence type="ECO:0000313" key="1">
    <source>
        <dbReference type="EMBL" id="XFD39456.1"/>
    </source>
</evidence>
<sequence length="66" mass="7549">MDNRIREYRKQLGMSQNELADKVGLARQTIGLLENKSYNPSLKVCLRLANALDTTLDSLFNPEFFS</sequence>
<organism evidence="1 2">
    <name type="scientific">Lentilactobacillus terminaliae</name>
    <dbReference type="NCBI Taxonomy" id="3003483"/>
    <lineage>
        <taxon>Bacteria</taxon>
        <taxon>Bacillati</taxon>
        <taxon>Bacillota</taxon>
        <taxon>Bacilli</taxon>
        <taxon>Lactobacillales</taxon>
        <taxon>Lactobacillaceae</taxon>
        <taxon>Lentilactobacillus</taxon>
    </lineage>
</organism>
<dbReference type="EMBL" id="CP168151">
    <property type="protein sequence ID" value="XFD39456.1"/>
    <property type="molecule type" value="Genomic_DNA"/>
</dbReference>